<dbReference type="PANTHER" id="PTHR22767">
    <property type="entry name" value="N-TERMINAL ACETYLTRANSFERASE-RELATED"/>
    <property type="match status" value="1"/>
</dbReference>
<dbReference type="GO" id="GO:0005764">
    <property type="term" value="C:lysosome"/>
    <property type="evidence" value="ECO:0007669"/>
    <property type="project" value="UniProtKB-SubCell"/>
</dbReference>
<keyword evidence="5" id="KW-0802">TPR repeat</keyword>
<comment type="subunit">
    <text evidence="10">Component of the N-terminal acetyltransferase B (NatB) complex.</text>
</comment>
<dbReference type="AlphaFoldDB" id="A0A182N4B9"/>
<evidence type="ECO:0000256" key="6">
    <source>
        <dbReference type="ARBA" id="ARBA00022859"/>
    </source>
</evidence>
<keyword evidence="15" id="KW-1185">Reference proteome</keyword>
<dbReference type="Pfam" id="PF09797">
    <property type="entry name" value="NatB_MDM20"/>
    <property type="match status" value="1"/>
</dbReference>
<dbReference type="InterPro" id="IPR019183">
    <property type="entry name" value="NAA25_NatB_aux_su"/>
</dbReference>
<comment type="function">
    <text evidence="9">Non-catalytic subunit of the NatB complex which catalyzes acetylation of the N-terminal methionine residues of proteins beginning with Met-Asp or Met-Glu. Has 2 roles in the larval immune response: required both for the phagocytic degradation of internalized bacteria and for the induction of Defensin in the fat body. Within the phagocytic blood cells, has a role in detection of infection and activation of the humoral immune response.</text>
</comment>
<evidence type="ECO:0000256" key="12">
    <source>
        <dbReference type="ARBA" id="ARBA00077402"/>
    </source>
</evidence>
<reference evidence="14" key="2">
    <citation type="submission" date="2020-05" db="UniProtKB">
        <authorList>
            <consortium name="EnsemblMetazoa"/>
        </authorList>
    </citation>
    <scope>IDENTIFICATION</scope>
    <source>
        <strain evidence="14">WRAIR2</strain>
    </source>
</reference>
<sequence>MQQEDLVYERKLRPIWESIEIGNYKKALQDVEKMLKKKPTLQCARALKAWAYQRLGRTEDSAPLIAALEQEQPIEATTLHALTLCYKETHRLDKICTLFANAVRQVPGSEELLSQLFIAYMRIDDFKSLQSVALQLYKLRPRNSYYFWAVMSVVLQALRGPDAQNAQKAQLLLALAQRMVDKFIAENKLEGAQEAQLYLQILQEQHKYGDAYDFLQGALCQKLYPGAPVYVRIDLLKQLNKWGELNRLLKELLLQEQDRWDYYQDYINSTFELIKAGDKPEGADYTVEMCHEFLCDIIEAQPKKFRGPYLARLELNRRMVELRYADDQLFGKMSDMLAEYFELFADKPCCALDMKLFLEFVKPAQERRTLATKLMNGLGLSSATLPASKEQMQRHICTLQIARYSGAHAIVSEELLHAIYTSLSLHYEHGYNAYGQGLLVTDMGPSDAYALLAAQIMYERAWRMKRSEPAIEALCLLNHLLTNSVNNFHAKLLALQLYNRLGLTQPAQAAYEELDIKHIQLDSLGYLHCSHLANAGFPAVAKGMYECTLYFFLNDTEANSEFPKQLYNFGTFSKLVEIIDFRSRLANSFQYMLVSVETLLLMVVSFSGILSQLLAAYRQTRPKPHEDRIRWEKLHDNRDLTIFVCWDPPGEDDTVLEEQLSNGECGQGQQLSSKPVGATLEERRERLQKLSYEQDLDLLRLRSGLSRMLFSLVELYLSRTTIEFGVAVELRDNWVTVTEDILSKRHVPVSGQYLVNLLPSRLHLYLSLPYQRVFTQLADFALDLWKGHSLERLTEAADRCTGDVTAVFETMKRAIDTYHESMDLLWHWKATHELVNGCIEMISLMVFVMAVCYDKYLHAPATQTLPNAGKKTKKQSTENSATGSTEANNDAPGNVVPEKERLALVTKVLRELKQRINEADLVLASWKPPVVEDSLSAAIERMSLNPKCATTVQSAIAENALTEVRELRKLLKDKLKLMSKAI</sequence>
<evidence type="ECO:0000256" key="13">
    <source>
        <dbReference type="SAM" id="MobiDB-lite"/>
    </source>
</evidence>
<name>A0A182N4B9_9DIPT</name>
<evidence type="ECO:0000256" key="2">
    <source>
        <dbReference type="ARBA" id="ARBA00006298"/>
    </source>
</evidence>
<evidence type="ECO:0000256" key="7">
    <source>
        <dbReference type="ARBA" id="ARBA00023228"/>
    </source>
</evidence>
<dbReference type="GO" id="GO:0045087">
    <property type="term" value="P:innate immune response"/>
    <property type="evidence" value="ECO:0007669"/>
    <property type="project" value="UniProtKB-KW"/>
</dbReference>
<dbReference type="VEuPathDB" id="VectorBase:ADIR002484"/>
<evidence type="ECO:0000313" key="15">
    <source>
        <dbReference type="Proteomes" id="UP000075884"/>
    </source>
</evidence>
<evidence type="ECO:0000256" key="1">
    <source>
        <dbReference type="ARBA" id="ARBA00004371"/>
    </source>
</evidence>
<evidence type="ECO:0000256" key="4">
    <source>
        <dbReference type="ARBA" id="ARBA00022588"/>
    </source>
</evidence>
<dbReference type="GO" id="GO:0031416">
    <property type="term" value="C:NatB complex"/>
    <property type="evidence" value="ECO:0007669"/>
    <property type="project" value="TreeGrafter"/>
</dbReference>
<evidence type="ECO:0000256" key="11">
    <source>
        <dbReference type="ARBA" id="ARBA00070741"/>
    </source>
</evidence>
<dbReference type="FunFam" id="1.25.40.1040:FF:000010">
    <property type="entry name" value="Phagocyte signaling-impaired protein"/>
    <property type="match status" value="1"/>
</dbReference>
<comment type="subcellular location">
    <subcellularLocation>
        <location evidence="1">Lysosome</location>
    </subcellularLocation>
</comment>
<evidence type="ECO:0000256" key="3">
    <source>
        <dbReference type="ARBA" id="ARBA00022529"/>
    </source>
</evidence>
<keyword evidence="6" id="KW-0391">Immunity</keyword>
<dbReference type="PANTHER" id="PTHR22767:SF3">
    <property type="entry name" value="N-ALPHA-ACETYLTRANSFERASE 25, NATB AUXILIARY SUBUNIT"/>
    <property type="match status" value="1"/>
</dbReference>
<keyword evidence="3" id="KW-0929">Antimicrobial</keyword>
<evidence type="ECO:0000256" key="8">
    <source>
        <dbReference type="ARBA" id="ARBA00029872"/>
    </source>
</evidence>
<evidence type="ECO:0000256" key="9">
    <source>
        <dbReference type="ARBA" id="ARBA00057469"/>
    </source>
</evidence>
<accession>A0A182N4B9</accession>
<keyword evidence="4" id="KW-0399">Innate immunity</keyword>
<dbReference type="SUPFAM" id="SSF48452">
    <property type="entry name" value="TPR-like"/>
    <property type="match status" value="1"/>
</dbReference>
<keyword evidence="7" id="KW-0458">Lysosome</keyword>
<dbReference type="InterPro" id="IPR011990">
    <property type="entry name" value="TPR-like_helical_dom_sf"/>
</dbReference>
<organism evidence="14 15">
    <name type="scientific">Anopheles dirus</name>
    <dbReference type="NCBI Taxonomy" id="7168"/>
    <lineage>
        <taxon>Eukaryota</taxon>
        <taxon>Metazoa</taxon>
        <taxon>Ecdysozoa</taxon>
        <taxon>Arthropoda</taxon>
        <taxon>Hexapoda</taxon>
        <taxon>Insecta</taxon>
        <taxon>Pterygota</taxon>
        <taxon>Neoptera</taxon>
        <taxon>Endopterygota</taxon>
        <taxon>Diptera</taxon>
        <taxon>Nematocera</taxon>
        <taxon>Culicoidea</taxon>
        <taxon>Culicidae</taxon>
        <taxon>Anophelinae</taxon>
        <taxon>Anopheles</taxon>
    </lineage>
</organism>
<dbReference type="Gene3D" id="1.25.40.1040">
    <property type="match status" value="1"/>
</dbReference>
<feature type="region of interest" description="Disordered" evidence="13">
    <location>
        <begin position="865"/>
        <end position="896"/>
    </location>
</feature>
<evidence type="ECO:0000256" key="10">
    <source>
        <dbReference type="ARBA" id="ARBA00062495"/>
    </source>
</evidence>
<feature type="compositionally biased region" description="Polar residues" evidence="13">
    <location>
        <begin position="877"/>
        <end position="888"/>
    </location>
</feature>
<protein>
    <recommendedName>
        <fullName evidence="11">Phagocyte signaling-impaired protein</fullName>
    </recommendedName>
    <alternativeName>
        <fullName evidence="8">N-terminal acetyltransferase B complex subunit MDM20 homolog</fullName>
    </alternativeName>
    <alternativeName>
        <fullName evidence="12">N-terminal acetyltransferase B complex subunit NAA25 homolog</fullName>
    </alternativeName>
</protein>
<dbReference type="Proteomes" id="UP000075884">
    <property type="component" value="Unassembled WGS sequence"/>
</dbReference>
<reference evidence="15" key="1">
    <citation type="submission" date="2013-03" db="EMBL/GenBank/DDBJ databases">
        <title>The Genome Sequence of Anopheles dirus WRAIR2.</title>
        <authorList>
            <consortium name="The Broad Institute Genomics Platform"/>
            <person name="Neafsey D.E."/>
            <person name="Walton C."/>
            <person name="Walker B."/>
            <person name="Young S.K."/>
            <person name="Zeng Q."/>
            <person name="Gargeya S."/>
            <person name="Fitzgerald M."/>
            <person name="Haas B."/>
            <person name="Abouelleil A."/>
            <person name="Allen A.W."/>
            <person name="Alvarado L."/>
            <person name="Arachchi H.M."/>
            <person name="Berlin A.M."/>
            <person name="Chapman S.B."/>
            <person name="Gainer-Dewar J."/>
            <person name="Goldberg J."/>
            <person name="Griggs A."/>
            <person name="Gujja S."/>
            <person name="Hansen M."/>
            <person name="Howarth C."/>
            <person name="Imamovic A."/>
            <person name="Ireland A."/>
            <person name="Larimer J."/>
            <person name="McCowan C."/>
            <person name="Murphy C."/>
            <person name="Pearson M."/>
            <person name="Poon T.W."/>
            <person name="Priest M."/>
            <person name="Roberts A."/>
            <person name="Saif S."/>
            <person name="Shea T."/>
            <person name="Sisk P."/>
            <person name="Sykes S."/>
            <person name="Wortman J."/>
            <person name="Nusbaum C."/>
            <person name="Birren B."/>
        </authorList>
    </citation>
    <scope>NUCLEOTIDE SEQUENCE [LARGE SCALE GENOMIC DNA]</scope>
    <source>
        <strain evidence="15">WRAIR2</strain>
    </source>
</reference>
<comment type="similarity">
    <text evidence="2">Belongs to the MDM20/NAA25 family.</text>
</comment>
<evidence type="ECO:0000313" key="14">
    <source>
        <dbReference type="EnsemblMetazoa" id="ADIR002484-PA"/>
    </source>
</evidence>
<dbReference type="EnsemblMetazoa" id="ADIR002484-RA">
    <property type="protein sequence ID" value="ADIR002484-PA"/>
    <property type="gene ID" value="ADIR002484"/>
</dbReference>
<dbReference type="STRING" id="7168.A0A182N4B9"/>
<evidence type="ECO:0000256" key="5">
    <source>
        <dbReference type="ARBA" id="ARBA00022803"/>
    </source>
</evidence>
<proteinExistence type="inferred from homology"/>